<dbReference type="EMBL" id="BPLR01017673">
    <property type="protein sequence ID" value="GIY93522.1"/>
    <property type="molecule type" value="Genomic_DNA"/>
</dbReference>
<gene>
    <name evidence="1" type="ORF">CEXT_600811</name>
</gene>
<organism evidence="1 2">
    <name type="scientific">Caerostris extrusa</name>
    <name type="common">Bark spider</name>
    <name type="synonym">Caerostris bankana</name>
    <dbReference type="NCBI Taxonomy" id="172846"/>
    <lineage>
        <taxon>Eukaryota</taxon>
        <taxon>Metazoa</taxon>
        <taxon>Ecdysozoa</taxon>
        <taxon>Arthropoda</taxon>
        <taxon>Chelicerata</taxon>
        <taxon>Arachnida</taxon>
        <taxon>Araneae</taxon>
        <taxon>Araneomorphae</taxon>
        <taxon>Entelegynae</taxon>
        <taxon>Araneoidea</taxon>
        <taxon>Araneidae</taxon>
        <taxon>Caerostris</taxon>
    </lineage>
</organism>
<dbReference type="Proteomes" id="UP001054945">
    <property type="component" value="Unassembled WGS sequence"/>
</dbReference>
<dbReference type="AlphaFoldDB" id="A0AAV4XEP2"/>
<sequence length="122" mass="13485">MCPANAAGEVRRIVTSFSREGYRKSPLRDHQSCLSLVREDFEALRIKNAVILFLGNMILASAVHNCPIRPCPQLSDLTDDIMVAFMKSLFNCVTSVEGGLIWPSPYHGNTTLTGSLLLQHPL</sequence>
<keyword evidence="2" id="KW-1185">Reference proteome</keyword>
<evidence type="ECO:0000313" key="2">
    <source>
        <dbReference type="Proteomes" id="UP001054945"/>
    </source>
</evidence>
<evidence type="ECO:0000313" key="1">
    <source>
        <dbReference type="EMBL" id="GIY93522.1"/>
    </source>
</evidence>
<reference evidence="1 2" key="1">
    <citation type="submission" date="2021-06" db="EMBL/GenBank/DDBJ databases">
        <title>Caerostris extrusa draft genome.</title>
        <authorList>
            <person name="Kono N."/>
            <person name="Arakawa K."/>
        </authorList>
    </citation>
    <scope>NUCLEOTIDE SEQUENCE [LARGE SCALE GENOMIC DNA]</scope>
</reference>
<name>A0AAV4XEP2_CAEEX</name>
<proteinExistence type="predicted"/>
<protein>
    <submittedName>
        <fullName evidence="1">Uncharacterized protein</fullName>
    </submittedName>
</protein>
<comment type="caution">
    <text evidence="1">The sequence shown here is derived from an EMBL/GenBank/DDBJ whole genome shotgun (WGS) entry which is preliminary data.</text>
</comment>
<accession>A0AAV4XEP2</accession>